<dbReference type="InterPro" id="IPR001173">
    <property type="entry name" value="Glyco_trans_2-like"/>
</dbReference>
<evidence type="ECO:0000259" key="4">
    <source>
        <dbReference type="Pfam" id="PF00535"/>
    </source>
</evidence>
<dbReference type="PANTHER" id="PTHR43398:SF1">
    <property type="entry name" value="DOLICHOL-PHOSPHATE MANNOSYLTRANSFERASE SUBUNIT 1"/>
    <property type="match status" value="1"/>
</dbReference>
<dbReference type="InterPro" id="IPR029044">
    <property type="entry name" value="Nucleotide-diphossugar_trans"/>
</dbReference>
<dbReference type="GO" id="GO:0004582">
    <property type="term" value="F:dolichyl-phosphate beta-D-mannosyltransferase activity"/>
    <property type="evidence" value="ECO:0007669"/>
    <property type="project" value="InterPro"/>
</dbReference>
<protein>
    <submittedName>
        <fullName evidence="5">Dolichyl-phosphate beta-D-mannosyltransferase</fullName>
    </submittedName>
</protein>
<dbReference type="Pfam" id="PF00535">
    <property type="entry name" value="Glycos_transf_2"/>
    <property type="match status" value="1"/>
</dbReference>
<dbReference type="InterPro" id="IPR039528">
    <property type="entry name" value="DPM1-like"/>
</dbReference>
<dbReference type="EMBL" id="NOZP01000044">
    <property type="protein sequence ID" value="OYD16588.1"/>
    <property type="molecule type" value="Genomic_DNA"/>
</dbReference>
<name>A0A235BW47_UNCW3</name>
<keyword evidence="3 5" id="KW-0808">Transferase</keyword>
<evidence type="ECO:0000256" key="3">
    <source>
        <dbReference type="ARBA" id="ARBA00022679"/>
    </source>
</evidence>
<dbReference type="GO" id="GO:0016020">
    <property type="term" value="C:membrane"/>
    <property type="evidence" value="ECO:0007669"/>
    <property type="project" value="GOC"/>
</dbReference>
<accession>A0A235BW47</accession>
<dbReference type="CDD" id="cd06442">
    <property type="entry name" value="DPM1_like"/>
    <property type="match status" value="1"/>
</dbReference>
<dbReference type="Proteomes" id="UP000215559">
    <property type="component" value="Unassembled WGS sequence"/>
</dbReference>
<dbReference type="FunFam" id="3.90.550.10:FF:000122">
    <property type="entry name" value="Dolichol-phosphate mannosyltransferase subunit 1"/>
    <property type="match status" value="1"/>
</dbReference>
<comment type="similarity">
    <text evidence="1">Belongs to the glycosyltransferase 2 family.</text>
</comment>
<proteinExistence type="inferred from homology"/>
<dbReference type="SUPFAM" id="SSF53448">
    <property type="entry name" value="Nucleotide-diphospho-sugar transferases"/>
    <property type="match status" value="1"/>
</dbReference>
<dbReference type="AlphaFoldDB" id="A0A235BW47"/>
<reference evidence="5 6" key="1">
    <citation type="submission" date="2017-07" db="EMBL/GenBank/DDBJ databases">
        <title>Recovery of genomes from metagenomes via a dereplication, aggregation, and scoring strategy.</title>
        <authorList>
            <person name="Sieber C.M."/>
            <person name="Probst A.J."/>
            <person name="Sharrar A."/>
            <person name="Thomas B.C."/>
            <person name="Hess M."/>
            <person name="Tringe S.G."/>
            <person name="Banfield J.F."/>
        </authorList>
    </citation>
    <scope>NUCLEOTIDE SEQUENCE [LARGE SCALE GENOMIC DNA]</scope>
    <source>
        <strain evidence="5">JGI_Cruoil_03_51_56</strain>
    </source>
</reference>
<organism evidence="5 6">
    <name type="scientific">candidate division WOR-3 bacterium JGI_Cruoil_03_51_56</name>
    <dbReference type="NCBI Taxonomy" id="1973747"/>
    <lineage>
        <taxon>Bacteria</taxon>
        <taxon>Bacteria division WOR-3</taxon>
    </lineage>
</organism>
<evidence type="ECO:0000313" key="6">
    <source>
        <dbReference type="Proteomes" id="UP000215559"/>
    </source>
</evidence>
<comment type="caution">
    <text evidence="5">The sequence shown here is derived from an EMBL/GenBank/DDBJ whole genome shotgun (WGS) entry which is preliminary data.</text>
</comment>
<dbReference type="GO" id="GO:0009247">
    <property type="term" value="P:glycolipid biosynthetic process"/>
    <property type="evidence" value="ECO:0007669"/>
    <property type="project" value="TreeGrafter"/>
</dbReference>
<keyword evidence="2 5" id="KW-0328">Glycosyltransferase</keyword>
<evidence type="ECO:0000256" key="1">
    <source>
        <dbReference type="ARBA" id="ARBA00006739"/>
    </source>
</evidence>
<evidence type="ECO:0000256" key="2">
    <source>
        <dbReference type="ARBA" id="ARBA00022676"/>
    </source>
</evidence>
<dbReference type="Gene3D" id="3.90.550.10">
    <property type="entry name" value="Spore Coat Polysaccharide Biosynthesis Protein SpsA, Chain A"/>
    <property type="match status" value="1"/>
</dbReference>
<feature type="domain" description="Glycosyltransferase 2-like" evidence="4">
    <location>
        <begin position="6"/>
        <end position="169"/>
    </location>
</feature>
<gene>
    <name evidence="5" type="ORF">CH330_02385</name>
</gene>
<dbReference type="PANTHER" id="PTHR43398">
    <property type="entry name" value="DOLICHOL-PHOSPHATE MANNOSYLTRANSFERASE SUBUNIT 1"/>
    <property type="match status" value="1"/>
</dbReference>
<sequence>MPSGLIVLPTYNEAANIERIIPEVLSKSDELEVLVVDDNSPDHTGDMVEQMAKGNSRIHLIRRAGKLGLGTAYIAGFKYALQNNYDYCFEMDSDFSHPPDKIPEMIKLLADYDLVIGSRYCNGVSVVNWPMKRLLLSYGASIYARIGTGCPVRDLTAGFKAYRRSTLEAIDLDKLKQGGYGFQIEIDFAIWRKGLKIKETPIVFVERRAGVSKMSKNIIWQAFFLVIKLRLKRIFGRA</sequence>
<evidence type="ECO:0000313" key="5">
    <source>
        <dbReference type="EMBL" id="OYD16588.1"/>
    </source>
</evidence>